<sequence>MRPSNPTFLAVEGLEDNHDFYFLSLKAIEILAANLPYNPALCSLHVLEESPKPTNLRVALKLLMALTMETAKRLGSQAEAKSYLDSVVQTYGKHSDITLSQGGAAGAAGGSAGGAMINSEEFEKFQQSHDDFVSQQLEVLLQYLKRDLRDGYWLHDLKHSDYMRVQDELDSIQKEHGKNYLEVNQPVFDPLKARHFDLAWNCVRQTAFEIIYGQLKTVDRVITAKCLVIMNRANPALLNYMQYYLNHINVSKGKRYRLAKEHGQMLLSNCREAIGTAPLYWDVERYVAEMAAGSKITAEMNAQAYLDTVYLPGFTLPMPPLQFIESNLMSLGSNNKSSCQGDQMTLSFSARINQKGNIHEYNIRLGLIKNTEQLPYRVVTDIFDGPHLSAQSVIHIVPDLDQISQVESEQNLSAQEFNQAERDQIPDRAGQDFSNLE</sequence>
<feature type="compositionally biased region" description="Basic and acidic residues" evidence="2">
    <location>
        <begin position="419"/>
        <end position="430"/>
    </location>
</feature>
<comment type="caution">
    <text evidence="5">The sequence shown here is derived from an EMBL/GenBank/DDBJ whole genome shotgun (WGS) entry which is preliminary data.</text>
</comment>
<evidence type="ECO:0000256" key="1">
    <source>
        <dbReference type="ARBA" id="ARBA00022679"/>
    </source>
</evidence>
<dbReference type="PANTHER" id="PTHR10982:SF21">
    <property type="entry name" value="FATTY ACID SYNTHASE SUBUNIT BETA"/>
    <property type="match status" value="1"/>
</dbReference>
<feature type="region of interest" description="Disordered" evidence="2">
    <location>
        <begin position="415"/>
        <end position="437"/>
    </location>
</feature>
<name>A0A2N5UNQ9_9BASI</name>
<dbReference type="EMBL" id="PGCI01000117">
    <property type="protein sequence ID" value="PLW39286.1"/>
    <property type="molecule type" value="Genomic_DNA"/>
</dbReference>
<evidence type="ECO:0000313" key="6">
    <source>
        <dbReference type="Proteomes" id="UP000235392"/>
    </source>
</evidence>
<evidence type="ECO:0000259" key="3">
    <source>
        <dbReference type="Pfam" id="PF18314"/>
    </source>
</evidence>
<keyword evidence="1" id="KW-0808">Transferase</keyword>
<dbReference type="AlphaFoldDB" id="A0A2N5UNQ9"/>
<organism evidence="5 6">
    <name type="scientific">Puccinia coronata f. sp. avenae</name>
    <dbReference type="NCBI Taxonomy" id="200324"/>
    <lineage>
        <taxon>Eukaryota</taxon>
        <taxon>Fungi</taxon>
        <taxon>Dikarya</taxon>
        <taxon>Basidiomycota</taxon>
        <taxon>Pucciniomycotina</taxon>
        <taxon>Pucciniomycetes</taxon>
        <taxon>Pucciniales</taxon>
        <taxon>Pucciniaceae</taxon>
        <taxon>Puccinia</taxon>
    </lineage>
</organism>
<gene>
    <name evidence="5" type="ORF">PCASD_05370</name>
</gene>
<dbReference type="GO" id="GO:0004540">
    <property type="term" value="F:RNA nuclease activity"/>
    <property type="evidence" value="ECO:0007669"/>
    <property type="project" value="InterPro"/>
</dbReference>
<dbReference type="InterPro" id="IPR012340">
    <property type="entry name" value="NA-bd_OB-fold"/>
</dbReference>
<dbReference type="InterPro" id="IPR050830">
    <property type="entry name" value="Fungal_FAS"/>
</dbReference>
<evidence type="ECO:0000313" key="5">
    <source>
        <dbReference type="EMBL" id="PLW39286.1"/>
    </source>
</evidence>
<dbReference type="Pfam" id="PF18325">
    <property type="entry name" value="Fas_alpha_ACP"/>
    <property type="match status" value="1"/>
</dbReference>
<dbReference type="Gene3D" id="3.40.50.720">
    <property type="entry name" value="NAD(P)-binding Rossmann-like Domain"/>
    <property type="match status" value="1"/>
</dbReference>
<protein>
    <submittedName>
        <fullName evidence="5">Uncharacterized protein</fullName>
    </submittedName>
</protein>
<dbReference type="Pfam" id="PF18314">
    <property type="entry name" value="FAS_I_H"/>
    <property type="match status" value="1"/>
</dbReference>
<dbReference type="Proteomes" id="UP000235392">
    <property type="component" value="Unassembled WGS sequence"/>
</dbReference>
<evidence type="ECO:0000256" key="2">
    <source>
        <dbReference type="SAM" id="MobiDB-lite"/>
    </source>
</evidence>
<evidence type="ECO:0000259" key="4">
    <source>
        <dbReference type="Pfam" id="PF18325"/>
    </source>
</evidence>
<dbReference type="GO" id="GO:0003723">
    <property type="term" value="F:RNA binding"/>
    <property type="evidence" value="ECO:0007669"/>
    <property type="project" value="InterPro"/>
</dbReference>
<accession>A0A2N5UNQ9</accession>
<dbReference type="InterPro" id="IPR040899">
    <property type="entry name" value="Fas_alpha_ACP"/>
</dbReference>
<proteinExistence type="predicted"/>
<feature type="domain" description="Fatty acid synthase type I helical" evidence="3">
    <location>
        <begin position="127"/>
        <end position="288"/>
    </location>
</feature>
<dbReference type="Gene3D" id="6.10.250.1930">
    <property type="match status" value="1"/>
</dbReference>
<dbReference type="PANTHER" id="PTHR10982">
    <property type="entry name" value="MALONYL COA-ACYL CARRIER PROTEIN TRANSACYLASE"/>
    <property type="match status" value="1"/>
</dbReference>
<dbReference type="InterPro" id="IPR041550">
    <property type="entry name" value="FASI_helical"/>
</dbReference>
<dbReference type="GO" id="GO:0008897">
    <property type="term" value="F:holo-[acyl-carrier-protein] synthase activity"/>
    <property type="evidence" value="ECO:0007669"/>
    <property type="project" value="InterPro"/>
</dbReference>
<feature type="domain" description="Fatty acid synthase subunit alpha acyl carrier" evidence="4">
    <location>
        <begin position="57"/>
        <end position="99"/>
    </location>
</feature>
<reference evidence="5 6" key="1">
    <citation type="submission" date="2017-11" db="EMBL/GenBank/DDBJ databases">
        <title>De novo assembly and phasing of dikaryotic genomes from two isolates of Puccinia coronata f. sp. avenae, the causal agent of oat crown rust.</title>
        <authorList>
            <person name="Miller M.E."/>
            <person name="Zhang Y."/>
            <person name="Omidvar V."/>
            <person name="Sperschneider J."/>
            <person name="Schwessinger B."/>
            <person name="Raley C."/>
            <person name="Palmer J.M."/>
            <person name="Garnica D."/>
            <person name="Upadhyaya N."/>
            <person name="Rathjen J."/>
            <person name="Taylor J.M."/>
            <person name="Park R.F."/>
            <person name="Dodds P.N."/>
            <person name="Hirsch C.D."/>
            <person name="Kianian S.F."/>
            <person name="Figueroa M."/>
        </authorList>
    </citation>
    <scope>NUCLEOTIDE SEQUENCE [LARGE SCALE GENOMIC DNA]</scope>
    <source>
        <strain evidence="5">12SD80</strain>
    </source>
</reference>
<dbReference type="SUPFAM" id="SSF50249">
    <property type="entry name" value="Nucleic acid-binding proteins"/>
    <property type="match status" value="1"/>
</dbReference>